<name>A0A4R6M6R3_9GAMM</name>
<dbReference type="OrthoDB" id="6106109at2"/>
<dbReference type="AlphaFoldDB" id="A0A4R6M6R3"/>
<evidence type="ECO:0000313" key="3">
    <source>
        <dbReference type="Proteomes" id="UP000294656"/>
    </source>
</evidence>
<evidence type="ECO:0000313" key="2">
    <source>
        <dbReference type="EMBL" id="TDO96280.1"/>
    </source>
</evidence>
<comment type="caution">
    <text evidence="2">The sequence shown here is derived from an EMBL/GenBank/DDBJ whole genome shotgun (WGS) entry which is preliminary data.</text>
</comment>
<accession>A0A4R6M6R3</accession>
<organism evidence="2 3">
    <name type="scientific">Marinomonas balearica</name>
    <dbReference type="NCBI Taxonomy" id="491947"/>
    <lineage>
        <taxon>Bacteria</taxon>
        <taxon>Pseudomonadati</taxon>
        <taxon>Pseudomonadota</taxon>
        <taxon>Gammaproteobacteria</taxon>
        <taxon>Oceanospirillales</taxon>
        <taxon>Oceanospirillaceae</taxon>
        <taxon>Marinomonas</taxon>
    </lineage>
</organism>
<dbReference type="Gene3D" id="3.90.1150.200">
    <property type="match status" value="1"/>
</dbReference>
<sequence length="149" mass="16826">MHGKATSVEANKTIDSPTLKSEVVEVTNYISEAAPEVRGDLSQLINLIQIIAPEATLHLEQGVPVFYLGQHWTFSVIARQKHVSLIFDDFDIQDESFSFKERLKKASFGDHCISFKQLNDSNLNVVAEMLGKLKVDTLRKYPLQKKSIH</sequence>
<protein>
    <submittedName>
        <fullName evidence="2">Uncharacterized protein DUF1801</fullName>
    </submittedName>
</protein>
<gene>
    <name evidence="2" type="ORF">DFP79_2853</name>
</gene>
<dbReference type="EMBL" id="SNXC01000014">
    <property type="protein sequence ID" value="TDO96280.1"/>
    <property type="molecule type" value="Genomic_DNA"/>
</dbReference>
<feature type="domain" description="YdhG-like" evidence="1">
    <location>
        <begin position="38"/>
        <end position="130"/>
    </location>
</feature>
<proteinExistence type="predicted"/>
<evidence type="ECO:0000259" key="1">
    <source>
        <dbReference type="Pfam" id="PF08818"/>
    </source>
</evidence>
<keyword evidence="3" id="KW-1185">Reference proteome</keyword>
<reference evidence="2 3" key="1">
    <citation type="submission" date="2019-03" db="EMBL/GenBank/DDBJ databases">
        <title>Genomic Encyclopedia of Type Strains, Phase III (KMG-III): the genomes of soil and plant-associated and newly described type strains.</title>
        <authorList>
            <person name="Whitman W."/>
        </authorList>
    </citation>
    <scope>NUCLEOTIDE SEQUENCE [LARGE SCALE GENOMIC DNA]</scope>
    <source>
        <strain evidence="2 3">CECT 7378</strain>
    </source>
</reference>
<dbReference type="Proteomes" id="UP000294656">
    <property type="component" value="Unassembled WGS sequence"/>
</dbReference>
<dbReference type="RefSeq" id="WP_133504578.1">
    <property type="nucleotide sequence ID" value="NZ_SNXC01000014.1"/>
</dbReference>
<dbReference type="Pfam" id="PF08818">
    <property type="entry name" value="DUF1801"/>
    <property type="match status" value="1"/>
</dbReference>
<dbReference type="SUPFAM" id="SSF159888">
    <property type="entry name" value="YdhG-like"/>
    <property type="match status" value="1"/>
</dbReference>
<dbReference type="InterPro" id="IPR014922">
    <property type="entry name" value="YdhG-like"/>
</dbReference>